<reference evidence="1 2" key="1">
    <citation type="journal article" date="2015" name="Nature">
        <title>rRNA introns, odd ribosomes, and small enigmatic genomes across a large radiation of phyla.</title>
        <authorList>
            <person name="Brown C.T."/>
            <person name="Hug L.A."/>
            <person name="Thomas B.C."/>
            <person name="Sharon I."/>
            <person name="Castelle C.J."/>
            <person name="Singh A."/>
            <person name="Wilkins M.J."/>
            <person name="Williams K.H."/>
            <person name="Banfield J.F."/>
        </authorList>
    </citation>
    <scope>NUCLEOTIDE SEQUENCE [LARGE SCALE GENOMIC DNA]</scope>
</reference>
<comment type="caution">
    <text evidence="1">The sequence shown here is derived from an EMBL/GenBank/DDBJ whole genome shotgun (WGS) entry which is preliminary data.</text>
</comment>
<accession>A0A0G1XM78</accession>
<dbReference type="AlphaFoldDB" id="A0A0G1XM78"/>
<evidence type="ECO:0000313" key="1">
    <source>
        <dbReference type="EMBL" id="KKW32388.1"/>
    </source>
</evidence>
<name>A0A0G1XM78_9BACT</name>
<organism evidence="1 2">
    <name type="scientific">Candidatus Uhrbacteria bacterium GW2011_GWA2_52_8d</name>
    <dbReference type="NCBI Taxonomy" id="1618979"/>
    <lineage>
        <taxon>Bacteria</taxon>
        <taxon>Candidatus Uhriibacteriota</taxon>
    </lineage>
</organism>
<dbReference type="Proteomes" id="UP000034054">
    <property type="component" value="Unassembled WGS sequence"/>
</dbReference>
<evidence type="ECO:0000313" key="2">
    <source>
        <dbReference type="Proteomes" id="UP000034054"/>
    </source>
</evidence>
<gene>
    <name evidence="1" type="ORF">UY76_C0030G0006</name>
</gene>
<sequence length="174" mass="19609">MFSLSKKGKTWIDSSFFQQEANLFATTTFTNSNEIKIPWGDEFSCLSGFLTVANKEDLDGDIVLFATSDLGTVMDAEGTFLNYDASLSDEMVYGFEEYAWCSDGTFLGHAYVPFPVQRNLILIGWTKEKDAEDNPILSTLNFWIGEGIYEPSYSISDYMNSYPRIAEGTIKECH</sequence>
<protein>
    <submittedName>
        <fullName evidence="1">Uncharacterized protein</fullName>
    </submittedName>
</protein>
<proteinExistence type="predicted"/>
<dbReference type="EMBL" id="LCRH01000030">
    <property type="protein sequence ID" value="KKW32388.1"/>
    <property type="molecule type" value="Genomic_DNA"/>
</dbReference>